<evidence type="ECO:0000313" key="6">
    <source>
        <dbReference type="Proteomes" id="UP000324222"/>
    </source>
</evidence>
<dbReference type="GO" id="GO:0032934">
    <property type="term" value="F:sterol binding"/>
    <property type="evidence" value="ECO:0007669"/>
    <property type="project" value="InterPro"/>
</dbReference>
<dbReference type="InterPro" id="IPR039670">
    <property type="entry name" value="NPC2-like"/>
</dbReference>
<dbReference type="Gene3D" id="2.60.40.770">
    <property type="match status" value="1"/>
</dbReference>
<evidence type="ECO:0000313" key="5">
    <source>
        <dbReference type="EMBL" id="MPC12866.1"/>
    </source>
</evidence>
<dbReference type="PANTHER" id="PTHR11306">
    <property type="entry name" value="NIEMANN PICK TYPE C2 PROTEIN NPC2-RELATED"/>
    <property type="match status" value="1"/>
</dbReference>
<accession>A0A5B7CX01</accession>
<dbReference type="OrthoDB" id="6332846at2759"/>
<dbReference type="EMBL" id="VSRR010000242">
    <property type="protein sequence ID" value="MPC12866.1"/>
    <property type="molecule type" value="Genomic_DNA"/>
</dbReference>
<comment type="similarity">
    <text evidence="2">Belongs to the NPC2 family.</text>
</comment>
<dbReference type="Pfam" id="PF02221">
    <property type="entry name" value="E1_DerP2_DerF2"/>
    <property type="match status" value="1"/>
</dbReference>
<evidence type="ECO:0000256" key="1">
    <source>
        <dbReference type="ARBA" id="ARBA00004613"/>
    </source>
</evidence>
<dbReference type="SUPFAM" id="SSF81296">
    <property type="entry name" value="E set domains"/>
    <property type="match status" value="1"/>
</dbReference>
<dbReference type="InterPro" id="IPR014756">
    <property type="entry name" value="Ig_E-set"/>
</dbReference>
<reference evidence="5 6" key="1">
    <citation type="submission" date="2019-05" db="EMBL/GenBank/DDBJ databases">
        <title>Another draft genome of Portunus trituberculatus and its Hox gene families provides insights of decapod evolution.</title>
        <authorList>
            <person name="Jeong J.-H."/>
            <person name="Song I."/>
            <person name="Kim S."/>
            <person name="Choi T."/>
            <person name="Kim D."/>
            <person name="Ryu S."/>
            <person name="Kim W."/>
        </authorList>
    </citation>
    <scope>NUCLEOTIDE SEQUENCE [LARGE SCALE GENOMIC DNA]</scope>
    <source>
        <tissue evidence="5">Muscle</tissue>
    </source>
</reference>
<keyword evidence="3" id="KW-0964">Secreted</keyword>
<dbReference type="Proteomes" id="UP000324222">
    <property type="component" value="Unassembled WGS sequence"/>
</dbReference>
<comment type="caution">
    <text evidence="5">The sequence shown here is derived from an EMBL/GenBank/DDBJ whole genome shotgun (WGS) entry which is preliminary data.</text>
</comment>
<protein>
    <submittedName>
        <fullName evidence="5">Mite group 2 allergen Pso o 2</fullName>
    </submittedName>
</protein>
<evidence type="ECO:0000256" key="3">
    <source>
        <dbReference type="ARBA" id="ARBA00022525"/>
    </source>
</evidence>
<dbReference type="FunFam" id="2.60.40.770:FF:000001">
    <property type="entry name" value="NPC intracellular cholesterol transporter 2"/>
    <property type="match status" value="1"/>
</dbReference>
<proteinExistence type="inferred from homology"/>
<dbReference type="AlphaFoldDB" id="A0A5B7CX01"/>
<organism evidence="5 6">
    <name type="scientific">Portunus trituberculatus</name>
    <name type="common">Swimming crab</name>
    <name type="synonym">Neptunus trituberculatus</name>
    <dbReference type="NCBI Taxonomy" id="210409"/>
    <lineage>
        <taxon>Eukaryota</taxon>
        <taxon>Metazoa</taxon>
        <taxon>Ecdysozoa</taxon>
        <taxon>Arthropoda</taxon>
        <taxon>Crustacea</taxon>
        <taxon>Multicrustacea</taxon>
        <taxon>Malacostraca</taxon>
        <taxon>Eumalacostraca</taxon>
        <taxon>Eucarida</taxon>
        <taxon>Decapoda</taxon>
        <taxon>Pleocyemata</taxon>
        <taxon>Brachyura</taxon>
        <taxon>Eubrachyura</taxon>
        <taxon>Portunoidea</taxon>
        <taxon>Portunidae</taxon>
        <taxon>Portuninae</taxon>
        <taxon>Portunus</taxon>
    </lineage>
</organism>
<feature type="domain" description="MD-2-related lipid-recognition" evidence="4">
    <location>
        <begin position="54"/>
        <end position="161"/>
    </location>
</feature>
<sequence length="161" mass="16997">MSISVVAKLGVSLSGVHPPERTCPVLTWVPPVPTMRGFFLVLLCWAAADASTLFQDCGSVGSDVVLNVEGCEVPPCQLKRGEVVDVNFKFTASSIHLPPSGKDSAGLKIKALANIGGIEFPWVGIDTDGCHYTSCPISAGSHVDWTLPVEILTEYPAVSSD</sequence>
<keyword evidence="6" id="KW-1185">Reference proteome</keyword>
<dbReference type="InterPro" id="IPR003172">
    <property type="entry name" value="ML_dom"/>
</dbReference>
<comment type="subcellular location">
    <subcellularLocation>
        <location evidence="1">Secreted</location>
    </subcellularLocation>
</comment>
<name>A0A5B7CX01_PORTR</name>
<dbReference type="PANTHER" id="PTHR11306:SF68">
    <property type="entry name" value="NPC INTRACELLULAR CHOLESTEROL TRANSPORTER 2"/>
    <property type="match status" value="1"/>
</dbReference>
<gene>
    <name evidence="5" type="primary">ALLA</name>
    <name evidence="5" type="ORF">E2C01_005581</name>
</gene>
<dbReference type="GO" id="GO:0005576">
    <property type="term" value="C:extracellular region"/>
    <property type="evidence" value="ECO:0007669"/>
    <property type="project" value="UniProtKB-SubCell"/>
</dbReference>
<evidence type="ECO:0000256" key="2">
    <source>
        <dbReference type="ARBA" id="ARBA00006370"/>
    </source>
</evidence>
<evidence type="ECO:0000259" key="4">
    <source>
        <dbReference type="SMART" id="SM00737"/>
    </source>
</evidence>
<dbReference type="SMART" id="SM00737">
    <property type="entry name" value="ML"/>
    <property type="match status" value="1"/>
</dbReference>
<dbReference type="GO" id="GO:0015918">
    <property type="term" value="P:sterol transport"/>
    <property type="evidence" value="ECO:0007669"/>
    <property type="project" value="InterPro"/>
</dbReference>